<accession>A0A9X2S5X1</accession>
<evidence type="ECO:0000313" key="1">
    <source>
        <dbReference type="EMBL" id="MCR2043022.1"/>
    </source>
</evidence>
<proteinExistence type="predicted"/>
<dbReference type="Proteomes" id="UP001142078">
    <property type="component" value="Unassembled WGS sequence"/>
</dbReference>
<dbReference type="EMBL" id="JANJZL010000001">
    <property type="protein sequence ID" value="MCR2043022.1"/>
    <property type="molecule type" value="Genomic_DNA"/>
</dbReference>
<dbReference type="AlphaFoldDB" id="A0A9X2S5X1"/>
<reference evidence="1" key="1">
    <citation type="submission" date="2022-07" db="EMBL/GenBank/DDBJ databases">
        <title>Enhanced cultured diversity of the mouse gut microbiota enables custom-made synthetic communities.</title>
        <authorList>
            <person name="Afrizal A."/>
        </authorList>
    </citation>
    <scope>NUCLEOTIDE SEQUENCE</scope>
    <source>
        <strain evidence="1">DSM 29482</strain>
    </source>
</reference>
<dbReference type="RefSeq" id="WP_042681244.1">
    <property type="nucleotide sequence ID" value="NZ_CABKTM010000043.1"/>
</dbReference>
<sequence>MKKNLIIVLAFFISLTCLSNQMVYAKKLSQNKEYFELETNEFGVSSLFFNFINNCFMNLDGVQVIDINGLDVTKNFINETSHYYSSKDYEAIQNLIISKKLLVSYEKIIPEKNYNSDSQIMSIKTQTVKKTFYHNEWDLKHKFKKEWTSTLTGKYSYNFNTRRIVSASSPTISFNTNFGAAFVPSINNIRTNYSLSNSGMRLTFTGSYNMNATLGIPIGDLEIGYPIHFGNFRDIFDV</sequence>
<comment type="caution">
    <text evidence="1">The sequence shown here is derived from an EMBL/GenBank/DDBJ whole genome shotgun (WGS) entry which is preliminary data.</text>
</comment>
<protein>
    <submittedName>
        <fullName evidence="1">Uncharacterized protein</fullName>
    </submittedName>
</protein>
<name>A0A9X2S5X1_9FIRM</name>
<organism evidence="1 2">
    <name type="scientific">Anaerosalibacter massiliensis</name>
    <dbReference type="NCBI Taxonomy" id="1347392"/>
    <lineage>
        <taxon>Bacteria</taxon>
        <taxon>Bacillati</taxon>
        <taxon>Bacillota</taxon>
        <taxon>Tissierellia</taxon>
        <taxon>Tissierellales</taxon>
        <taxon>Sporanaerobacteraceae</taxon>
        <taxon>Anaerosalibacter</taxon>
    </lineage>
</organism>
<evidence type="ECO:0000313" key="2">
    <source>
        <dbReference type="Proteomes" id="UP001142078"/>
    </source>
</evidence>
<gene>
    <name evidence="1" type="ORF">NSA23_02705</name>
</gene>
<keyword evidence="2" id="KW-1185">Reference proteome</keyword>